<dbReference type="GO" id="GO:0005739">
    <property type="term" value="C:mitochondrion"/>
    <property type="evidence" value="ECO:0007669"/>
    <property type="project" value="UniProtKB-SubCell"/>
</dbReference>
<feature type="domain" description="Aminoacyl-tRNA synthetase class Ia" evidence="12">
    <location>
        <begin position="73"/>
        <end position="680"/>
    </location>
</feature>
<evidence type="ECO:0000256" key="5">
    <source>
        <dbReference type="ARBA" id="ARBA00022741"/>
    </source>
</evidence>
<evidence type="ECO:0000313" key="14">
    <source>
        <dbReference type="EMBL" id="PCG64548.1"/>
    </source>
</evidence>
<dbReference type="SUPFAM" id="SSF50677">
    <property type="entry name" value="ValRS/IleRS/LeuRS editing domain"/>
    <property type="match status" value="1"/>
</dbReference>
<dbReference type="InterPro" id="IPR009080">
    <property type="entry name" value="tRNAsynth_Ia_anticodon-bd"/>
</dbReference>
<dbReference type="Gene3D" id="1.10.730.20">
    <property type="match status" value="1"/>
</dbReference>
<reference evidence="14" key="1">
    <citation type="submission" date="2017-09" db="EMBL/GenBank/DDBJ databases">
        <title>Contemporary evolution of a Lepidopteran species, Heliothis virescens, in response to modern agricultural practices.</title>
        <authorList>
            <person name="Fritz M.L."/>
            <person name="Deyonke A.M."/>
            <person name="Papanicolaou A."/>
            <person name="Micinski S."/>
            <person name="Westbrook J."/>
            <person name="Gould F."/>
        </authorList>
    </citation>
    <scope>NUCLEOTIDE SEQUENCE [LARGE SCALE GENOMIC DNA]</scope>
    <source>
        <strain evidence="14">HvINT-</strain>
        <tissue evidence="14">Whole body</tissue>
    </source>
</reference>
<keyword evidence="5 11" id="KW-0547">Nucleotide-binding</keyword>
<dbReference type="PRINTS" id="PR00984">
    <property type="entry name" value="TRNASYNTHILE"/>
</dbReference>
<dbReference type="Gene3D" id="3.90.740.10">
    <property type="entry name" value="Valyl/Leucyl/Isoleucyl-tRNA synthetase, editing domain"/>
    <property type="match status" value="1"/>
</dbReference>
<dbReference type="InterPro" id="IPR014729">
    <property type="entry name" value="Rossmann-like_a/b/a_fold"/>
</dbReference>
<comment type="similarity">
    <text evidence="2 11">Belongs to the class-I aminoacyl-tRNA synthetase family.</text>
</comment>
<dbReference type="Gene3D" id="3.40.50.620">
    <property type="entry name" value="HUPs"/>
    <property type="match status" value="2"/>
</dbReference>
<dbReference type="GO" id="GO:0032543">
    <property type="term" value="P:mitochondrial translation"/>
    <property type="evidence" value="ECO:0007669"/>
    <property type="project" value="TreeGrafter"/>
</dbReference>
<dbReference type="Gene3D" id="1.10.10.830">
    <property type="entry name" value="Ile-tRNA synthetase CP2 domain-like"/>
    <property type="match status" value="1"/>
</dbReference>
<dbReference type="InterPro" id="IPR009008">
    <property type="entry name" value="Val/Leu/Ile-tRNA-synth_edit"/>
</dbReference>
<dbReference type="STRING" id="7102.A0A2A4IYR0"/>
<dbReference type="PROSITE" id="PS00178">
    <property type="entry name" value="AA_TRNA_LIGASE_I"/>
    <property type="match status" value="1"/>
</dbReference>
<dbReference type="EC" id="6.1.1.5" evidence="3"/>
<dbReference type="GO" id="GO:0002161">
    <property type="term" value="F:aminoacyl-tRNA deacylase activity"/>
    <property type="evidence" value="ECO:0007669"/>
    <property type="project" value="InterPro"/>
</dbReference>
<dbReference type="Pfam" id="PF00133">
    <property type="entry name" value="tRNA-synt_1"/>
    <property type="match status" value="1"/>
</dbReference>
<dbReference type="GO" id="GO:0000049">
    <property type="term" value="F:tRNA binding"/>
    <property type="evidence" value="ECO:0007669"/>
    <property type="project" value="InterPro"/>
</dbReference>
<evidence type="ECO:0000259" key="13">
    <source>
        <dbReference type="Pfam" id="PF08264"/>
    </source>
</evidence>
<dbReference type="EMBL" id="NWSH01004958">
    <property type="protein sequence ID" value="PCG64548.1"/>
    <property type="molecule type" value="Genomic_DNA"/>
</dbReference>
<sequence>MYLAKNSNIFYNKYRRIVSKWTCSTCVRAKSTAAPKTKTYSHTIISPKTKFPARSTNAIKEEIQKTAQFAELYNWQRKNLKGPEFVLHDGPPYANGDLHMGHAVNKIIKDINNRSQVLQGNRVHYVPGWDCHGLPIELKALQKAKKTSKTNQISDPVHIREIARTFALETVERQKEAFKKWGVMADWDKQCYLTLKKEYVQNQLRQFYKMYKPGLIFRALKPVYWSPSSKTALAEAELEYDPQYKSKEVYVTFPLQNIPTVIKDAVKGQKISAVIWTTTPWTLVANRAICYNPQMKYSIVSSGGDLMVVATGLVKALEELLQQNLTILAEFDGTNLKGTTYYNKLVNETLPFLEGEHVTEAKGTGLVHTAPAHGPDDFLVALKNNMTVECNVDESGRYTNLDPDLNGQYVLGEGQEIIISRLGDDVVHKGVYVHSYPLDWRTKKPVIIRASQQWFIDTAALKEKALAALEQVEILPPSSSSQSRVGFRAQLDKRPYWCISRQRAWGVPIPALYKGDDVLVDERIIDKLCSLIESRGADVWWTCDVTELLPDDVIKEQKIDSKEVTKGNDIMDIWLDSGLSWSTLAGRTAQLYSEGVDQLTGWFQASLLTSVALTGKAPYKSIFVHGFVVDDKKRKMSKSIGNVIDPLTIIQGGKDKNNQPAYGIDTLRWWVASHSTQHSQIIISKKLLDDCQTELIRIRNIMKYLLGVIADLQKADFSKNPTLNYFDSYMVKETEDFVNQINDSYNNFRYNHVAQSILHFISNKISGLYCHCIKDRLYCSQKDSEQRVSAQLVVHTILVSLSKALGPILPHLIEEVWQHHPLYEKPFYFTEKIPVLKTIDVDSALMDAILDLKREICVLAKNENLKKFEANIVLNSDLYDKLNVLNMSDGVNDSVLCEILELSSVTLTGKNGGKDALIELAQSKNGQCLRCRKYNVLDDSDKCISALVSGCFGQNQTFPSWFLFGAATAAYQIEGGWNADDKGESMWDRLLHTQSGITLDSSNAEVACDSYHLWQRDIEVAKELGLNMYRFSISWPRILPSGFPNQVSEDGKKYYNDLINGLLEKGIQPVVTMYHWDLPQPLQDLGGWANPLIATWFADYARVLYTLFADRVKYWITLNEPLSICDGGYNKMAAPYLDDMKIGGYLCNKHVLLAHAAAYRVYEKEFKLLYYGKLSMANVFFWFKPESETDDFATQLAIQMWEGRYAHPIYSESGGWPPELEKLLAENSKREGYPYPRLPPFTPEEIELVKGKDYKKTKIQSDYRT</sequence>
<evidence type="ECO:0000256" key="3">
    <source>
        <dbReference type="ARBA" id="ARBA00013165"/>
    </source>
</evidence>
<evidence type="ECO:0000256" key="6">
    <source>
        <dbReference type="ARBA" id="ARBA00022840"/>
    </source>
</evidence>
<dbReference type="InterPro" id="IPR033132">
    <property type="entry name" value="GH_1_N_CS"/>
</dbReference>
<dbReference type="Pfam" id="PF08264">
    <property type="entry name" value="Anticodon_1"/>
    <property type="match status" value="1"/>
</dbReference>
<dbReference type="InterPro" id="IPR002300">
    <property type="entry name" value="aa-tRNA-synth_Ia"/>
</dbReference>
<evidence type="ECO:0000256" key="4">
    <source>
        <dbReference type="ARBA" id="ARBA00022598"/>
    </source>
</evidence>
<evidence type="ECO:0000256" key="8">
    <source>
        <dbReference type="ARBA" id="ARBA00023146"/>
    </source>
</evidence>
<organism evidence="14">
    <name type="scientific">Heliothis virescens</name>
    <name type="common">Tobacco budworm moth</name>
    <dbReference type="NCBI Taxonomy" id="7102"/>
    <lineage>
        <taxon>Eukaryota</taxon>
        <taxon>Metazoa</taxon>
        <taxon>Ecdysozoa</taxon>
        <taxon>Arthropoda</taxon>
        <taxon>Hexapoda</taxon>
        <taxon>Insecta</taxon>
        <taxon>Pterygota</taxon>
        <taxon>Neoptera</taxon>
        <taxon>Endopterygota</taxon>
        <taxon>Lepidoptera</taxon>
        <taxon>Glossata</taxon>
        <taxon>Ditrysia</taxon>
        <taxon>Noctuoidea</taxon>
        <taxon>Noctuidae</taxon>
        <taxon>Heliothinae</taxon>
        <taxon>Heliothis</taxon>
    </lineage>
</organism>
<feature type="domain" description="Methionyl/Valyl/Leucyl/Isoleucyl-tRNA synthetase anticodon-binding" evidence="13">
    <location>
        <begin position="727"/>
        <end position="857"/>
    </location>
</feature>
<dbReference type="GO" id="GO:0004822">
    <property type="term" value="F:isoleucine-tRNA ligase activity"/>
    <property type="evidence" value="ECO:0007669"/>
    <property type="project" value="UniProtKB-EC"/>
</dbReference>
<dbReference type="PROSITE" id="PS00653">
    <property type="entry name" value="GLYCOSYL_HYDROL_F1_2"/>
    <property type="match status" value="1"/>
</dbReference>
<dbReference type="FunFam" id="3.40.50.620:FF:000111">
    <property type="entry name" value="Mitochondrial isoleucyl-tRNA synthetase"/>
    <property type="match status" value="1"/>
</dbReference>
<keyword evidence="6 11" id="KW-0067">ATP-binding</keyword>
<dbReference type="GO" id="GO:0005975">
    <property type="term" value="P:carbohydrate metabolic process"/>
    <property type="evidence" value="ECO:0007669"/>
    <property type="project" value="InterPro"/>
</dbReference>
<evidence type="ECO:0000256" key="9">
    <source>
        <dbReference type="ARBA" id="ARBA00032665"/>
    </source>
</evidence>
<protein>
    <recommendedName>
        <fullName evidence="3">isoleucine--tRNA ligase</fullName>
        <ecNumber evidence="3">6.1.1.5</ecNumber>
    </recommendedName>
    <alternativeName>
        <fullName evidence="9">Isoleucyl-tRNA synthetase</fullName>
    </alternativeName>
</protein>
<dbReference type="GO" id="GO:0005524">
    <property type="term" value="F:ATP binding"/>
    <property type="evidence" value="ECO:0007669"/>
    <property type="project" value="UniProtKB-KW"/>
</dbReference>
<dbReference type="PANTHER" id="PTHR42765:SF1">
    <property type="entry name" value="ISOLEUCINE--TRNA LIGASE, MITOCHONDRIAL"/>
    <property type="match status" value="1"/>
</dbReference>
<dbReference type="InterPro" id="IPR033708">
    <property type="entry name" value="Anticodon_Ile_BEm"/>
</dbReference>
<dbReference type="SUPFAM" id="SSF52374">
    <property type="entry name" value="Nucleotidylyl transferase"/>
    <property type="match status" value="1"/>
</dbReference>
<comment type="catalytic activity">
    <reaction evidence="10">
        <text>tRNA(Ile) + L-isoleucine + ATP = L-isoleucyl-tRNA(Ile) + AMP + diphosphate</text>
        <dbReference type="Rhea" id="RHEA:11060"/>
        <dbReference type="Rhea" id="RHEA-COMP:9666"/>
        <dbReference type="Rhea" id="RHEA-COMP:9695"/>
        <dbReference type="ChEBI" id="CHEBI:30616"/>
        <dbReference type="ChEBI" id="CHEBI:33019"/>
        <dbReference type="ChEBI" id="CHEBI:58045"/>
        <dbReference type="ChEBI" id="CHEBI:78442"/>
        <dbReference type="ChEBI" id="CHEBI:78528"/>
        <dbReference type="ChEBI" id="CHEBI:456215"/>
        <dbReference type="EC" id="6.1.1.5"/>
    </reaction>
</comment>
<dbReference type="InterPro" id="IPR001412">
    <property type="entry name" value="aa-tRNA-synth_I_CS"/>
</dbReference>
<evidence type="ECO:0000259" key="12">
    <source>
        <dbReference type="Pfam" id="PF00133"/>
    </source>
</evidence>
<dbReference type="GO" id="GO:0004553">
    <property type="term" value="F:hydrolase activity, hydrolyzing O-glycosyl compounds"/>
    <property type="evidence" value="ECO:0007669"/>
    <property type="project" value="InterPro"/>
</dbReference>
<evidence type="ECO:0000256" key="1">
    <source>
        <dbReference type="ARBA" id="ARBA00004173"/>
    </source>
</evidence>
<proteinExistence type="inferred from homology"/>
<gene>
    <name evidence="14" type="ORF">B5V51_10484</name>
</gene>
<dbReference type="CDD" id="cd07960">
    <property type="entry name" value="Anticodon_Ia_Ile_BEm"/>
    <property type="match status" value="1"/>
</dbReference>
<dbReference type="SUPFAM" id="SSF47323">
    <property type="entry name" value="Anticodon-binding domain of a subclass of class I aminoacyl-tRNA synthetases"/>
    <property type="match status" value="1"/>
</dbReference>
<keyword evidence="7 11" id="KW-0648">Protein biosynthesis</keyword>
<accession>A0A2A4IYR0</accession>
<dbReference type="PANTHER" id="PTHR42765">
    <property type="entry name" value="SOLEUCYL-TRNA SYNTHETASE"/>
    <property type="match status" value="1"/>
</dbReference>
<evidence type="ECO:0000256" key="7">
    <source>
        <dbReference type="ARBA" id="ARBA00022917"/>
    </source>
</evidence>
<name>A0A2A4IYR0_HELVI</name>
<dbReference type="Gene3D" id="3.20.20.80">
    <property type="entry name" value="Glycosidases"/>
    <property type="match status" value="1"/>
</dbReference>
<evidence type="ECO:0000256" key="10">
    <source>
        <dbReference type="ARBA" id="ARBA00048359"/>
    </source>
</evidence>
<keyword evidence="8 11" id="KW-0030">Aminoacyl-tRNA synthetase</keyword>
<dbReference type="Pfam" id="PF00232">
    <property type="entry name" value="Glyco_hydro_1"/>
    <property type="match status" value="1"/>
</dbReference>
<dbReference type="NCBIfam" id="TIGR00392">
    <property type="entry name" value="ileS"/>
    <property type="match status" value="1"/>
</dbReference>
<dbReference type="InterPro" id="IPR002301">
    <property type="entry name" value="Ile-tRNA-ligase"/>
</dbReference>
<evidence type="ECO:0000256" key="11">
    <source>
        <dbReference type="RuleBase" id="RU363035"/>
    </source>
</evidence>
<comment type="subcellular location">
    <subcellularLocation>
        <location evidence="1">Mitochondrion</location>
    </subcellularLocation>
</comment>
<dbReference type="InterPro" id="IPR017853">
    <property type="entry name" value="GH"/>
</dbReference>
<dbReference type="InterPro" id="IPR013155">
    <property type="entry name" value="M/V/L/I-tRNA-synth_anticd-bd"/>
</dbReference>
<dbReference type="GO" id="GO:0006428">
    <property type="term" value="P:isoleucyl-tRNA aminoacylation"/>
    <property type="evidence" value="ECO:0007669"/>
    <property type="project" value="InterPro"/>
</dbReference>
<dbReference type="FunFam" id="3.90.740.10:FF:000009">
    <property type="entry name" value="Isoleucyl-tRNA synthetase 2, mitochondrial"/>
    <property type="match status" value="1"/>
</dbReference>
<evidence type="ECO:0000256" key="2">
    <source>
        <dbReference type="ARBA" id="ARBA00005594"/>
    </source>
</evidence>
<dbReference type="SUPFAM" id="SSF51445">
    <property type="entry name" value="(Trans)glycosidases"/>
    <property type="match status" value="1"/>
</dbReference>
<dbReference type="InterPro" id="IPR050081">
    <property type="entry name" value="Ile-tRNA_ligase"/>
</dbReference>
<dbReference type="InterPro" id="IPR001360">
    <property type="entry name" value="Glyco_hydro_1"/>
</dbReference>
<dbReference type="AlphaFoldDB" id="A0A2A4IYR0"/>
<keyword evidence="4 11" id="KW-0436">Ligase</keyword>
<comment type="caution">
    <text evidence="14">The sequence shown here is derived from an EMBL/GenBank/DDBJ whole genome shotgun (WGS) entry which is preliminary data.</text>
</comment>